<evidence type="ECO:0000313" key="4">
    <source>
        <dbReference type="Proteomes" id="UP000667802"/>
    </source>
</evidence>
<dbReference type="PANTHER" id="PTHR36172:SF1">
    <property type="entry name" value="RESOLVASE-RELATED"/>
    <property type="match status" value="1"/>
</dbReference>
<dbReference type="Proteomes" id="UP000667802">
    <property type="component" value="Unassembled WGS sequence"/>
</dbReference>
<evidence type="ECO:0000259" key="1">
    <source>
        <dbReference type="Pfam" id="PF00239"/>
    </source>
</evidence>
<dbReference type="EMBL" id="JAALHA020000015">
    <property type="protein sequence ID" value="MDR9898065.1"/>
    <property type="molecule type" value="Genomic_DNA"/>
</dbReference>
<reference evidence="2" key="2">
    <citation type="submission" date="2022-06" db="EMBL/GenBank/DDBJ databases">
        <title>More than just an Eagle Killer: The freshwater cyanobacterium Aetokthonos hydrillicola produces highly toxic dolastatin derivatives.</title>
        <authorList>
            <person name="Schwark M."/>
            <person name="Martinez Yerena J.A."/>
            <person name="Rohrborn K."/>
            <person name="Hrouzek P."/>
            <person name="Divoka P."/>
            <person name="Delawska K."/>
            <person name="Saha S."/>
            <person name="Wiley F."/>
            <person name="Enke H."/>
            <person name="Enke D."/>
            <person name="Wilde S.B."/>
            <person name="Vorreiter C."/>
            <person name="Sippl W."/>
            <person name="Sobotka R."/>
            <person name="Mares J."/>
            <person name="Niedermayer T.H.J."/>
        </authorList>
    </citation>
    <scope>NUCLEOTIDE SEQUENCE</scope>
    <source>
        <strain evidence="2">Thurmond2011</strain>
    </source>
</reference>
<evidence type="ECO:0000313" key="2">
    <source>
        <dbReference type="EMBL" id="MDR9896220.1"/>
    </source>
</evidence>
<dbReference type="Pfam" id="PF00239">
    <property type="entry name" value="Resolvase"/>
    <property type="match status" value="1"/>
</dbReference>
<comment type="caution">
    <text evidence="2">The sequence shown here is derived from an EMBL/GenBank/DDBJ whole genome shotgun (WGS) entry which is preliminary data.</text>
</comment>
<dbReference type="AlphaFoldDB" id="A0AAP5IBV5"/>
<reference evidence="4" key="1">
    <citation type="journal article" date="2021" name="Science">
        <title>Hunting the eagle killer: A cyanobacterial neurotoxin causes vacuolar myelinopathy.</title>
        <authorList>
            <person name="Breinlinger S."/>
            <person name="Phillips T.J."/>
            <person name="Haram B.N."/>
            <person name="Mares J."/>
            <person name="Martinez Yerena J.A."/>
            <person name="Hrouzek P."/>
            <person name="Sobotka R."/>
            <person name="Henderson W.M."/>
            <person name="Schmieder P."/>
            <person name="Williams S.M."/>
            <person name="Lauderdale J.D."/>
            <person name="Wilde H.D."/>
            <person name="Gerrin W."/>
            <person name="Kust A."/>
            <person name="Washington J.W."/>
            <person name="Wagner C."/>
            <person name="Geier B."/>
            <person name="Liebeke M."/>
            <person name="Enke H."/>
            <person name="Niedermeyer T.H.J."/>
            <person name="Wilde S.B."/>
        </authorList>
    </citation>
    <scope>NUCLEOTIDE SEQUENCE [LARGE SCALE GENOMIC DNA]</scope>
    <source>
        <strain evidence="4">Thurmond2011</strain>
    </source>
</reference>
<dbReference type="SUPFAM" id="SSF53041">
    <property type="entry name" value="Resolvase-like"/>
    <property type="match status" value="1"/>
</dbReference>
<proteinExistence type="predicted"/>
<keyword evidence="4" id="KW-1185">Reference proteome</keyword>
<dbReference type="GO" id="GO:0003677">
    <property type="term" value="F:DNA binding"/>
    <property type="evidence" value="ECO:0007669"/>
    <property type="project" value="InterPro"/>
</dbReference>
<name>A0AAP5IBV5_9CYAN</name>
<gene>
    <name evidence="2" type="ORF">G7B40_016860</name>
    <name evidence="3" type="ORF">G7B40_026400</name>
</gene>
<dbReference type="EMBL" id="JAALHA020000007">
    <property type="protein sequence ID" value="MDR9896220.1"/>
    <property type="molecule type" value="Genomic_DNA"/>
</dbReference>
<protein>
    <submittedName>
        <fullName evidence="2">Recombinase family protein</fullName>
    </submittedName>
</protein>
<feature type="domain" description="Resolvase/invertase-type recombinase catalytic" evidence="1">
    <location>
        <begin position="3"/>
        <end position="93"/>
    </location>
</feature>
<evidence type="ECO:0000313" key="3">
    <source>
        <dbReference type="EMBL" id="MDR9898065.1"/>
    </source>
</evidence>
<dbReference type="InterPro" id="IPR036162">
    <property type="entry name" value="Resolvase-like_N_sf"/>
</dbReference>
<dbReference type="GO" id="GO:0000150">
    <property type="term" value="F:DNA strand exchange activity"/>
    <property type="evidence" value="ECO:0007669"/>
    <property type="project" value="InterPro"/>
</dbReference>
<organism evidence="2 4">
    <name type="scientific">Aetokthonos hydrillicola Thurmond2011</name>
    <dbReference type="NCBI Taxonomy" id="2712845"/>
    <lineage>
        <taxon>Bacteria</taxon>
        <taxon>Bacillati</taxon>
        <taxon>Cyanobacteriota</taxon>
        <taxon>Cyanophyceae</taxon>
        <taxon>Nostocales</taxon>
        <taxon>Hapalosiphonaceae</taxon>
        <taxon>Aetokthonos</taxon>
    </lineage>
</organism>
<sequence length="105" mass="12020">MVKEVGSGLNDNRKKLNNLLEADDYDVLLVEDKDRLARFGIGCISILLNRLNIKLEIVNQTDNGRDELMQDLIAIITSFAARLYGQRRSKRKTQKIIEALQNEEC</sequence>
<accession>A0AAP5IBV5</accession>
<dbReference type="InterPro" id="IPR051491">
    <property type="entry name" value="Recombinase/Transposase-rel"/>
</dbReference>
<dbReference type="PANTHER" id="PTHR36172">
    <property type="match status" value="1"/>
</dbReference>
<dbReference type="Gene3D" id="3.40.50.1390">
    <property type="entry name" value="Resolvase, N-terminal catalytic domain"/>
    <property type="match status" value="1"/>
</dbReference>
<dbReference type="InterPro" id="IPR006119">
    <property type="entry name" value="Resolv_N"/>
</dbReference>
<dbReference type="Gene3D" id="1.10.287.2170">
    <property type="match status" value="1"/>
</dbReference>